<keyword evidence="2" id="KW-1133">Transmembrane helix</keyword>
<comment type="caution">
    <text evidence="3">The sequence shown here is derived from an EMBL/GenBank/DDBJ whole genome shotgun (WGS) entry which is preliminary data.</text>
</comment>
<keyword evidence="2" id="KW-0812">Transmembrane</keyword>
<name>A0A8T0RXD7_PANVG</name>
<sequence length="165" mass="17652">MNRPIGPRTPDLVPLKPCRRPINRSTAAARCAHALGLSPKADGAGPPRGALSAAADADGKGAPRRALSLVANAGGRDPLGWTSAIRMKHRGQPGAGLDPVLLELGRNEVEWSFGLQNCCIYRGKRSCSTCAGASFWLQILIFVFSVLPFEIWLRAVQNLGPRLFV</sequence>
<keyword evidence="2" id="KW-0472">Membrane</keyword>
<feature type="transmembrane region" description="Helical" evidence="2">
    <location>
        <begin position="135"/>
        <end position="153"/>
    </location>
</feature>
<reference evidence="3" key="1">
    <citation type="submission" date="2020-05" db="EMBL/GenBank/DDBJ databases">
        <title>WGS assembly of Panicum virgatum.</title>
        <authorList>
            <person name="Lovell J.T."/>
            <person name="Jenkins J."/>
            <person name="Shu S."/>
            <person name="Juenger T.E."/>
            <person name="Schmutz J."/>
        </authorList>
    </citation>
    <scope>NUCLEOTIDE SEQUENCE</scope>
    <source>
        <strain evidence="3">AP13</strain>
    </source>
</reference>
<evidence type="ECO:0000256" key="2">
    <source>
        <dbReference type="SAM" id="Phobius"/>
    </source>
</evidence>
<protein>
    <submittedName>
        <fullName evidence="3">Uncharacterized protein</fullName>
    </submittedName>
</protein>
<evidence type="ECO:0000313" key="3">
    <source>
        <dbReference type="EMBL" id="KAG2590210.1"/>
    </source>
</evidence>
<evidence type="ECO:0000256" key="1">
    <source>
        <dbReference type="SAM" id="MobiDB-lite"/>
    </source>
</evidence>
<organism evidence="3 4">
    <name type="scientific">Panicum virgatum</name>
    <name type="common">Blackwell switchgrass</name>
    <dbReference type="NCBI Taxonomy" id="38727"/>
    <lineage>
        <taxon>Eukaryota</taxon>
        <taxon>Viridiplantae</taxon>
        <taxon>Streptophyta</taxon>
        <taxon>Embryophyta</taxon>
        <taxon>Tracheophyta</taxon>
        <taxon>Spermatophyta</taxon>
        <taxon>Magnoliopsida</taxon>
        <taxon>Liliopsida</taxon>
        <taxon>Poales</taxon>
        <taxon>Poaceae</taxon>
        <taxon>PACMAD clade</taxon>
        <taxon>Panicoideae</taxon>
        <taxon>Panicodae</taxon>
        <taxon>Paniceae</taxon>
        <taxon>Panicinae</taxon>
        <taxon>Panicum</taxon>
        <taxon>Panicum sect. Hiantes</taxon>
    </lineage>
</organism>
<proteinExistence type="predicted"/>
<evidence type="ECO:0000313" key="4">
    <source>
        <dbReference type="Proteomes" id="UP000823388"/>
    </source>
</evidence>
<dbReference type="Proteomes" id="UP000823388">
    <property type="component" value="Chromosome 5N"/>
</dbReference>
<accession>A0A8T0RXD7</accession>
<dbReference type="AlphaFoldDB" id="A0A8T0RXD7"/>
<feature type="region of interest" description="Disordered" evidence="1">
    <location>
        <begin position="38"/>
        <end position="57"/>
    </location>
</feature>
<dbReference type="EMBL" id="CM029046">
    <property type="protein sequence ID" value="KAG2590210.1"/>
    <property type="molecule type" value="Genomic_DNA"/>
</dbReference>
<gene>
    <name evidence="3" type="ORF">PVAP13_5NG283034</name>
</gene>
<keyword evidence="4" id="KW-1185">Reference proteome</keyword>